<protein>
    <submittedName>
        <fullName evidence="1">Uncharacterized protein</fullName>
    </submittedName>
</protein>
<sequence>MEHAELRRNAEYWMKGTAKSCMLISTVIVAAALAAAIGIPGRDNDNDGTPNYLKKSAFLIFALSDAIALISSSTSILIFLSVLISRYA</sequence>
<accession>A0ACB9N7Q2</accession>
<proteinExistence type="predicted"/>
<evidence type="ECO:0000313" key="1">
    <source>
        <dbReference type="EMBL" id="KAI4331804.1"/>
    </source>
</evidence>
<comment type="caution">
    <text evidence="1">The sequence shown here is derived from an EMBL/GenBank/DDBJ whole genome shotgun (WGS) entry which is preliminary data.</text>
</comment>
<gene>
    <name evidence="1" type="ORF">L6164_016759</name>
</gene>
<reference evidence="1 2" key="1">
    <citation type="journal article" date="2022" name="DNA Res.">
        <title>Chromosomal-level genome assembly of the orchid tree Bauhinia variegata (Leguminosae; Cercidoideae) supports the allotetraploid origin hypothesis of Bauhinia.</title>
        <authorList>
            <person name="Zhong Y."/>
            <person name="Chen Y."/>
            <person name="Zheng D."/>
            <person name="Pang J."/>
            <person name="Liu Y."/>
            <person name="Luo S."/>
            <person name="Meng S."/>
            <person name="Qian L."/>
            <person name="Wei D."/>
            <person name="Dai S."/>
            <person name="Zhou R."/>
        </authorList>
    </citation>
    <scope>NUCLEOTIDE SEQUENCE [LARGE SCALE GENOMIC DNA]</scope>
    <source>
        <strain evidence="1">BV-YZ2020</strain>
    </source>
</reference>
<keyword evidence="2" id="KW-1185">Reference proteome</keyword>
<name>A0ACB9N7Q2_BAUVA</name>
<dbReference type="Proteomes" id="UP000828941">
    <property type="component" value="Chromosome 7"/>
</dbReference>
<evidence type="ECO:0000313" key="2">
    <source>
        <dbReference type="Proteomes" id="UP000828941"/>
    </source>
</evidence>
<dbReference type="EMBL" id="CM039432">
    <property type="protein sequence ID" value="KAI4331804.1"/>
    <property type="molecule type" value="Genomic_DNA"/>
</dbReference>
<organism evidence="1 2">
    <name type="scientific">Bauhinia variegata</name>
    <name type="common">Purple orchid tree</name>
    <name type="synonym">Phanera variegata</name>
    <dbReference type="NCBI Taxonomy" id="167791"/>
    <lineage>
        <taxon>Eukaryota</taxon>
        <taxon>Viridiplantae</taxon>
        <taxon>Streptophyta</taxon>
        <taxon>Embryophyta</taxon>
        <taxon>Tracheophyta</taxon>
        <taxon>Spermatophyta</taxon>
        <taxon>Magnoliopsida</taxon>
        <taxon>eudicotyledons</taxon>
        <taxon>Gunneridae</taxon>
        <taxon>Pentapetalae</taxon>
        <taxon>rosids</taxon>
        <taxon>fabids</taxon>
        <taxon>Fabales</taxon>
        <taxon>Fabaceae</taxon>
        <taxon>Cercidoideae</taxon>
        <taxon>Cercideae</taxon>
        <taxon>Bauhiniinae</taxon>
        <taxon>Bauhinia</taxon>
    </lineage>
</organism>